<evidence type="ECO:0000259" key="2">
    <source>
        <dbReference type="Pfam" id="PF00582"/>
    </source>
</evidence>
<dbReference type="EMBL" id="JAUHJS010000004">
    <property type="protein sequence ID" value="MDN4165541.1"/>
    <property type="molecule type" value="Genomic_DNA"/>
</dbReference>
<dbReference type="CDD" id="cd00293">
    <property type="entry name" value="USP-like"/>
    <property type="match status" value="2"/>
</dbReference>
<feature type="domain" description="UspA" evidence="2">
    <location>
        <begin position="1"/>
        <end position="120"/>
    </location>
</feature>
<feature type="domain" description="UspA" evidence="2">
    <location>
        <begin position="134"/>
        <end position="275"/>
    </location>
</feature>
<name>A0ABT8F518_9BACT</name>
<proteinExistence type="inferred from homology"/>
<evidence type="ECO:0000313" key="4">
    <source>
        <dbReference type="Proteomes" id="UP001168552"/>
    </source>
</evidence>
<dbReference type="Pfam" id="PF00582">
    <property type="entry name" value="Usp"/>
    <property type="match status" value="2"/>
</dbReference>
<dbReference type="InterPro" id="IPR014729">
    <property type="entry name" value="Rossmann-like_a/b/a_fold"/>
</dbReference>
<dbReference type="RefSeq" id="WP_320004074.1">
    <property type="nucleotide sequence ID" value="NZ_JAUHJS010000004.1"/>
</dbReference>
<sequence length="277" mass="30927">MFSKVAVAIAFSPRCEALMSEARRLRDMFQAELVIIHVGEKLPEDEAHMNQLLEKTGIGTERVKVVWEQGDPAEKILAVCKQEHIDLLLAGALKKENLIKHYVGSIARKILRKAKCSVLMLTNPAVESATIKSIVIQGEDSPYVVKAIEAGCKFAQLQKSKQVHIIREIKMYGLTMSVASEQTEEEYSDTKKKLVADEIKKVEDILATLDTEGLKINIKIIAGKSGFELANFAEKFHADLIVAGAPQRSFSFFSRVFPHHLEYIFAEMPCDVLIVNS</sequence>
<dbReference type="InterPro" id="IPR006016">
    <property type="entry name" value="UspA"/>
</dbReference>
<protein>
    <submittedName>
        <fullName evidence="3">Universal stress protein</fullName>
    </submittedName>
</protein>
<dbReference type="Gene3D" id="3.40.50.620">
    <property type="entry name" value="HUPs"/>
    <property type="match status" value="2"/>
</dbReference>
<comment type="caution">
    <text evidence="3">The sequence shown here is derived from an EMBL/GenBank/DDBJ whole genome shotgun (WGS) entry which is preliminary data.</text>
</comment>
<evidence type="ECO:0000256" key="1">
    <source>
        <dbReference type="ARBA" id="ARBA00008791"/>
    </source>
</evidence>
<dbReference type="SUPFAM" id="SSF52402">
    <property type="entry name" value="Adenine nucleotide alpha hydrolases-like"/>
    <property type="match status" value="2"/>
</dbReference>
<dbReference type="InterPro" id="IPR006015">
    <property type="entry name" value="Universal_stress_UspA"/>
</dbReference>
<gene>
    <name evidence="3" type="ORF">QWY31_08515</name>
</gene>
<accession>A0ABT8F518</accession>
<comment type="similarity">
    <text evidence="1">Belongs to the universal stress protein A family.</text>
</comment>
<dbReference type="PANTHER" id="PTHR46268">
    <property type="entry name" value="STRESS RESPONSE PROTEIN NHAX"/>
    <property type="match status" value="1"/>
</dbReference>
<organism evidence="3 4">
    <name type="scientific">Shiella aurantiaca</name>
    <dbReference type="NCBI Taxonomy" id="3058365"/>
    <lineage>
        <taxon>Bacteria</taxon>
        <taxon>Pseudomonadati</taxon>
        <taxon>Bacteroidota</taxon>
        <taxon>Cytophagia</taxon>
        <taxon>Cytophagales</taxon>
        <taxon>Shiellaceae</taxon>
        <taxon>Shiella</taxon>
    </lineage>
</organism>
<evidence type="ECO:0000313" key="3">
    <source>
        <dbReference type="EMBL" id="MDN4165541.1"/>
    </source>
</evidence>
<reference evidence="3" key="1">
    <citation type="submission" date="2023-06" db="EMBL/GenBank/DDBJ databases">
        <title>Cytophagales bacterium Strain LB-30, isolated from soil.</title>
        <authorList>
            <person name="Liu B."/>
        </authorList>
    </citation>
    <scope>NUCLEOTIDE SEQUENCE</scope>
    <source>
        <strain evidence="3">LB-30</strain>
    </source>
</reference>
<keyword evidence="4" id="KW-1185">Reference proteome</keyword>
<dbReference type="PRINTS" id="PR01438">
    <property type="entry name" value="UNVRSLSTRESS"/>
</dbReference>
<dbReference type="PANTHER" id="PTHR46268:SF6">
    <property type="entry name" value="UNIVERSAL STRESS PROTEIN UP12"/>
    <property type="match status" value="1"/>
</dbReference>
<dbReference type="Proteomes" id="UP001168552">
    <property type="component" value="Unassembled WGS sequence"/>
</dbReference>